<accession>A0A2U1K001</accession>
<organism evidence="2 3">
    <name type="scientific">Pueribacillus theae</name>
    <dbReference type="NCBI Taxonomy" id="2171751"/>
    <lineage>
        <taxon>Bacteria</taxon>
        <taxon>Bacillati</taxon>
        <taxon>Bacillota</taxon>
        <taxon>Bacilli</taxon>
        <taxon>Bacillales</taxon>
        <taxon>Bacillaceae</taxon>
        <taxon>Pueribacillus</taxon>
    </lineage>
</organism>
<keyword evidence="3" id="KW-1185">Reference proteome</keyword>
<evidence type="ECO:0000313" key="2">
    <source>
        <dbReference type="EMBL" id="PWA10348.1"/>
    </source>
</evidence>
<protein>
    <recommendedName>
        <fullName evidence="1">PepSY domain-containing protein</fullName>
    </recommendedName>
</protein>
<dbReference type="AlphaFoldDB" id="A0A2U1K001"/>
<comment type="caution">
    <text evidence="2">The sequence shown here is derived from an EMBL/GenBank/DDBJ whole genome shotgun (WGS) entry which is preliminary data.</text>
</comment>
<dbReference type="Gene3D" id="3.10.450.40">
    <property type="match status" value="1"/>
</dbReference>
<dbReference type="Pfam" id="PF03413">
    <property type="entry name" value="PepSY"/>
    <property type="match status" value="1"/>
</dbReference>
<dbReference type="InterPro" id="IPR025711">
    <property type="entry name" value="PepSY"/>
</dbReference>
<dbReference type="Proteomes" id="UP000245998">
    <property type="component" value="Unassembled WGS sequence"/>
</dbReference>
<dbReference type="OrthoDB" id="2476750at2"/>
<name>A0A2U1K001_9BACI</name>
<gene>
    <name evidence="2" type="ORF">DCC39_11575</name>
</gene>
<dbReference type="RefSeq" id="WP_116555062.1">
    <property type="nucleotide sequence ID" value="NZ_QCZG01000023.1"/>
</dbReference>
<evidence type="ECO:0000313" key="3">
    <source>
        <dbReference type="Proteomes" id="UP000245998"/>
    </source>
</evidence>
<dbReference type="EMBL" id="QCZG01000023">
    <property type="protein sequence ID" value="PWA10348.1"/>
    <property type="molecule type" value="Genomic_DNA"/>
</dbReference>
<feature type="domain" description="PepSY" evidence="1">
    <location>
        <begin position="101"/>
        <end position="157"/>
    </location>
</feature>
<proteinExistence type="predicted"/>
<evidence type="ECO:0000259" key="1">
    <source>
        <dbReference type="Pfam" id="PF03413"/>
    </source>
</evidence>
<sequence length="162" mass="18476">MRKWMIILAAAVFIFGVGFGVQRLTANDKTPINEKEAAEMVRSLYGGDVTKMKQNDQQFLIEVQNQFGTYGLEMDRHTGDIQSLHLIQKNHKQIKEEQREKIGKEKAAEIALSKVKGEVEDIELESYDGSHAYKVEIETEEQDAIVFVQAYTGEILSFTFED</sequence>
<reference evidence="2 3" key="1">
    <citation type="submission" date="2018-04" db="EMBL/GenBank/DDBJ databases">
        <title>Camelliibacillus theae gen. nov., sp. nov., isolated from Pu'er tea.</title>
        <authorList>
            <person name="Niu L."/>
        </authorList>
    </citation>
    <scope>NUCLEOTIDE SEQUENCE [LARGE SCALE GENOMIC DNA]</scope>
    <source>
        <strain evidence="2 3">T8</strain>
    </source>
</reference>